<dbReference type="Proteomes" id="UP001221757">
    <property type="component" value="Unassembled WGS sequence"/>
</dbReference>
<feature type="compositionally biased region" description="Acidic residues" evidence="1">
    <location>
        <begin position="94"/>
        <end position="116"/>
    </location>
</feature>
<comment type="caution">
    <text evidence="2">The sequence shown here is derived from an EMBL/GenBank/DDBJ whole genome shotgun (WGS) entry which is preliminary data.</text>
</comment>
<feature type="region of interest" description="Disordered" evidence="1">
    <location>
        <begin position="83"/>
        <end position="157"/>
    </location>
</feature>
<dbReference type="EMBL" id="JARKIE010000122">
    <property type="protein sequence ID" value="KAJ7681109.1"/>
    <property type="molecule type" value="Genomic_DNA"/>
</dbReference>
<feature type="compositionally biased region" description="Acidic residues" evidence="1">
    <location>
        <begin position="141"/>
        <end position="151"/>
    </location>
</feature>
<evidence type="ECO:0000313" key="2">
    <source>
        <dbReference type="EMBL" id="KAJ7681109.1"/>
    </source>
</evidence>
<dbReference type="AlphaFoldDB" id="A0AAD7G9D5"/>
<evidence type="ECO:0000313" key="3">
    <source>
        <dbReference type="Proteomes" id="UP001221757"/>
    </source>
</evidence>
<proteinExistence type="predicted"/>
<name>A0AAD7G9D5_MYCRO</name>
<accession>A0AAD7G9D5</accession>
<reference evidence="2" key="1">
    <citation type="submission" date="2023-03" db="EMBL/GenBank/DDBJ databases">
        <title>Massive genome expansion in bonnet fungi (Mycena s.s.) driven by repeated elements and novel gene families across ecological guilds.</title>
        <authorList>
            <consortium name="Lawrence Berkeley National Laboratory"/>
            <person name="Harder C.B."/>
            <person name="Miyauchi S."/>
            <person name="Viragh M."/>
            <person name="Kuo A."/>
            <person name="Thoen E."/>
            <person name="Andreopoulos B."/>
            <person name="Lu D."/>
            <person name="Skrede I."/>
            <person name="Drula E."/>
            <person name="Henrissat B."/>
            <person name="Morin E."/>
            <person name="Kohler A."/>
            <person name="Barry K."/>
            <person name="LaButti K."/>
            <person name="Morin E."/>
            <person name="Salamov A."/>
            <person name="Lipzen A."/>
            <person name="Mereny Z."/>
            <person name="Hegedus B."/>
            <person name="Baldrian P."/>
            <person name="Stursova M."/>
            <person name="Weitz H."/>
            <person name="Taylor A."/>
            <person name="Grigoriev I.V."/>
            <person name="Nagy L.G."/>
            <person name="Martin F."/>
            <person name="Kauserud H."/>
        </authorList>
    </citation>
    <scope>NUCLEOTIDE SEQUENCE</scope>
    <source>
        <strain evidence="2">CBHHK067</strain>
    </source>
</reference>
<gene>
    <name evidence="2" type="ORF">B0H17DRAFT_1206054</name>
</gene>
<keyword evidence="3" id="KW-1185">Reference proteome</keyword>
<protein>
    <submittedName>
        <fullName evidence="2">Uncharacterized protein</fullName>
    </submittedName>
</protein>
<sequence length="177" mass="19214">MQKHRWSSRLLNLETNYKPDWFNNRPPQARAKIAPKRIVVFPSGSPDFFTGRGDNLLSQEQLTAKFGDAVFADYDLDFGTADAEASSEGVGEGIDVDDEGEGDVVGSEDSDEDAEMSDAGSIASFIDSEHDDGMHGNDTASGEEQDGDQDGPWDGQAEFAAEYDIDMEGEIFGDDSD</sequence>
<evidence type="ECO:0000256" key="1">
    <source>
        <dbReference type="SAM" id="MobiDB-lite"/>
    </source>
</evidence>
<organism evidence="2 3">
    <name type="scientific">Mycena rosella</name>
    <name type="common">Pink bonnet</name>
    <name type="synonym">Agaricus rosellus</name>
    <dbReference type="NCBI Taxonomy" id="1033263"/>
    <lineage>
        <taxon>Eukaryota</taxon>
        <taxon>Fungi</taxon>
        <taxon>Dikarya</taxon>
        <taxon>Basidiomycota</taxon>
        <taxon>Agaricomycotina</taxon>
        <taxon>Agaricomycetes</taxon>
        <taxon>Agaricomycetidae</taxon>
        <taxon>Agaricales</taxon>
        <taxon>Marasmiineae</taxon>
        <taxon>Mycenaceae</taxon>
        <taxon>Mycena</taxon>
    </lineage>
</organism>